<name>A0ABY8ACK7_9ACTN</name>
<organism evidence="2 3">
    <name type="scientific">Streptomyces yunnanensis</name>
    <dbReference type="NCBI Taxonomy" id="156453"/>
    <lineage>
        <taxon>Bacteria</taxon>
        <taxon>Bacillati</taxon>
        <taxon>Actinomycetota</taxon>
        <taxon>Actinomycetes</taxon>
        <taxon>Kitasatosporales</taxon>
        <taxon>Streptomycetaceae</taxon>
        <taxon>Streptomyces</taxon>
    </lineage>
</organism>
<dbReference type="EMBL" id="CP095749">
    <property type="protein sequence ID" value="WEB41387.1"/>
    <property type="molecule type" value="Genomic_DNA"/>
</dbReference>
<feature type="transmembrane region" description="Helical" evidence="1">
    <location>
        <begin position="39"/>
        <end position="60"/>
    </location>
</feature>
<evidence type="ECO:0000313" key="3">
    <source>
        <dbReference type="Proteomes" id="UP001218629"/>
    </source>
</evidence>
<keyword evidence="1" id="KW-1133">Transmembrane helix</keyword>
<keyword evidence="1" id="KW-0812">Transmembrane</keyword>
<feature type="transmembrane region" description="Helical" evidence="1">
    <location>
        <begin position="67"/>
        <end position="86"/>
    </location>
</feature>
<evidence type="ECO:0000256" key="1">
    <source>
        <dbReference type="SAM" id="Phobius"/>
    </source>
</evidence>
<reference evidence="2 3" key="1">
    <citation type="submission" date="2022-03" db="EMBL/GenBank/DDBJ databases">
        <title>Streptomyces yunnanensis P86,complete genome.</title>
        <authorList>
            <person name="Chen S."/>
            <person name="Zhang Q."/>
        </authorList>
    </citation>
    <scope>NUCLEOTIDE SEQUENCE [LARGE SCALE GENOMIC DNA]</scope>
    <source>
        <strain evidence="2 3">P86</strain>
    </source>
</reference>
<gene>
    <name evidence="2" type="ORF">MOV08_20335</name>
</gene>
<proteinExistence type="predicted"/>
<keyword evidence="1" id="KW-0472">Membrane</keyword>
<sequence length="88" mass="9544">MKKTRERMVSDNMWGSSAVFCMAAFVAFVVVRSEAAVRVGWILYGCGWVAPVCMAVWCAARRKSPGVGGVFAFGLLVVFGLLTWLAHG</sequence>
<feature type="transmembrane region" description="Helical" evidence="1">
    <location>
        <begin position="12"/>
        <end position="33"/>
    </location>
</feature>
<dbReference type="RefSeq" id="WP_275308432.1">
    <property type="nucleotide sequence ID" value="NZ_CP095749.1"/>
</dbReference>
<accession>A0ABY8ACK7</accession>
<evidence type="ECO:0000313" key="2">
    <source>
        <dbReference type="EMBL" id="WEB41387.1"/>
    </source>
</evidence>
<dbReference type="Proteomes" id="UP001218629">
    <property type="component" value="Chromosome"/>
</dbReference>
<protein>
    <submittedName>
        <fullName evidence="2">Uncharacterized protein</fullName>
    </submittedName>
</protein>
<keyword evidence="3" id="KW-1185">Reference proteome</keyword>